<dbReference type="EMBL" id="CP006704">
    <property type="protein sequence ID" value="AIJ46683.1"/>
    <property type="molecule type" value="Genomic_DNA"/>
</dbReference>
<sequence>MHIFKTRHFQRWMRKTALSDSDLRKAVLEMAAGLIDADLGGGVVKKRIGLAGRGKRGGVRTLVATNKGNRWFFVFGFEKNERDNISDAELQALQDYAADLLERTAAQLDAAAADGTLLEITDD</sequence>
<organism evidence="1 2">
    <name type="scientific">Comamonas testosteroni TK102</name>
    <dbReference type="NCBI Taxonomy" id="1392005"/>
    <lineage>
        <taxon>Bacteria</taxon>
        <taxon>Pseudomonadati</taxon>
        <taxon>Pseudomonadota</taxon>
        <taxon>Betaproteobacteria</taxon>
        <taxon>Burkholderiales</taxon>
        <taxon>Comamonadaceae</taxon>
        <taxon>Comamonas</taxon>
    </lineage>
</organism>
<evidence type="ECO:0000313" key="2">
    <source>
        <dbReference type="Proteomes" id="UP000028782"/>
    </source>
</evidence>
<dbReference type="HOGENOM" id="CLU_132631_1_0_4"/>
<dbReference type="RefSeq" id="WP_043372548.1">
    <property type="nucleotide sequence ID" value="NZ_CP006704.1"/>
</dbReference>
<dbReference type="Proteomes" id="UP000028782">
    <property type="component" value="Chromosome"/>
</dbReference>
<dbReference type="Pfam" id="PF06296">
    <property type="entry name" value="RelE"/>
    <property type="match status" value="1"/>
</dbReference>
<dbReference type="InterPro" id="IPR009387">
    <property type="entry name" value="HigB-2"/>
</dbReference>
<gene>
    <name evidence="1" type="ORF">O987_12800</name>
</gene>
<name>A0A076PLT5_COMTE</name>
<proteinExistence type="predicted"/>
<accession>A0A076PLT5</accession>
<dbReference type="KEGG" id="ctes:O987_12800"/>
<dbReference type="AlphaFoldDB" id="A0A076PLT5"/>
<reference evidence="1 2" key="1">
    <citation type="journal article" date="2014" name="Genome Announc.">
        <title>Complete Genome Sequence of Polychlorinated Biphenyl Degrader Comamonas testosteroni TK102 (NBRC 109938).</title>
        <authorList>
            <person name="Fukuda K."/>
            <person name="Hosoyama A."/>
            <person name="Tsuchikane K."/>
            <person name="Ohji S."/>
            <person name="Yamazoe A."/>
            <person name="Fujita N."/>
            <person name="Shintani M."/>
            <person name="Kimbara K."/>
        </authorList>
    </citation>
    <scope>NUCLEOTIDE SEQUENCE [LARGE SCALE GENOMIC DNA]</scope>
    <source>
        <strain evidence="1">TK102</strain>
    </source>
</reference>
<evidence type="ECO:0000313" key="1">
    <source>
        <dbReference type="EMBL" id="AIJ46683.1"/>
    </source>
</evidence>
<protein>
    <recommendedName>
        <fullName evidence="3">Type II toxin-antitoxin system RelE/ParE family toxin</fullName>
    </recommendedName>
</protein>
<evidence type="ECO:0008006" key="3">
    <source>
        <dbReference type="Google" id="ProtNLM"/>
    </source>
</evidence>
<dbReference type="PIRSF" id="PIRSF018634">
    <property type="entry name" value="UCP018634"/>
    <property type="match status" value="1"/>
</dbReference>